<organism evidence="1 2">
    <name type="scientific">Oryzomicrobium terrae</name>
    <dbReference type="NCBI Taxonomy" id="1735038"/>
    <lineage>
        <taxon>Bacteria</taxon>
        <taxon>Pseudomonadati</taxon>
        <taxon>Pseudomonadota</taxon>
        <taxon>Betaproteobacteria</taxon>
        <taxon>Rhodocyclales</taxon>
        <taxon>Rhodocyclaceae</taxon>
        <taxon>Oryzomicrobium</taxon>
    </lineage>
</organism>
<dbReference type="Gene3D" id="3.30.70.2060">
    <property type="match status" value="1"/>
</dbReference>
<dbReference type="PANTHER" id="PTHR41247">
    <property type="entry name" value="HTH-TYPE TRANSCRIPTIONAL REPRESSOR YCNK"/>
    <property type="match status" value="1"/>
</dbReference>
<name>A0A5C1EB43_9RHOO</name>
<dbReference type="AlphaFoldDB" id="A0A5C1EB43"/>
<sequence>MIPFVSVARPALGAGPLAGLAAAALVVLLAGCGQSASGPSVPVEVSRDTSCALDGMLLADFPGPKAQIHYVGADKPDFFCDTVEMFSLYLKPEQQKRVRALYVQDMAQTDWDAPQGHWIDAKSAFYVKDSKKRGSMGGTLASFAQEADAQAFVAKNGGTVLRFDQVTPEMVVLDGGALHDKRM</sequence>
<accession>A0A5C1EB43</accession>
<evidence type="ECO:0000313" key="1">
    <source>
        <dbReference type="EMBL" id="QEL66113.1"/>
    </source>
</evidence>
<dbReference type="RefSeq" id="WP_054620231.1">
    <property type="nucleotide sequence ID" value="NZ_CP022579.1"/>
</dbReference>
<evidence type="ECO:0000313" key="2">
    <source>
        <dbReference type="Proteomes" id="UP000323671"/>
    </source>
</evidence>
<keyword evidence="2" id="KW-1185">Reference proteome</keyword>
<dbReference type="Proteomes" id="UP000323671">
    <property type="component" value="Chromosome"/>
</dbReference>
<dbReference type="InterPro" id="IPR008719">
    <property type="entry name" value="N2O_reductase_NosL"/>
</dbReference>
<dbReference type="Pfam" id="PF05573">
    <property type="entry name" value="NosL"/>
    <property type="match status" value="1"/>
</dbReference>
<dbReference type="Gene3D" id="3.30.70.2050">
    <property type="match status" value="1"/>
</dbReference>
<dbReference type="EMBL" id="CP022579">
    <property type="protein sequence ID" value="QEL66113.1"/>
    <property type="molecule type" value="Genomic_DNA"/>
</dbReference>
<gene>
    <name evidence="1" type="primary">nosL</name>
    <name evidence="1" type="ORF">OTERR_26370</name>
</gene>
<dbReference type="SUPFAM" id="SSF160387">
    <property type="entry name" value="NosL/MerB-like"/>
    <property type="match status" value="1"/>
</dbReference>
<protein>
    <submittedName>
        <fullName evidence="1">Copper chaperone NosL</fullName>
    </submittedName>
</protein>
<reference evidence="1 2" key="1">
    <citation type="submission" date="2017-07" db="EMBL/GenBank/DDBJ databases">
        <title>Complete genome sequence of Oryzomicrobium terrae TPP412.</title>
        <authorList>
            <person name="Chiu L.-W."/>
            <person name="Lo K.-J."/>
            <person name="Tsai Y.-M."/>
            <person name="Lin S.-S."/>
            <person name="Kuo C.-H."/>
            <person name="Liu C.-T."/>
        </authorList>
    </citation>
    <scope>NUCLEOTIDE SEQUENCE [LARGE SCALE GENOMIC DNA]</scope>
    <source>
        <strain evidence="1 2">TPP412</strain>
    </source>
</reference>
<proteinExistence type="predicted"/>
<dbReference type="PANTHER" id="PTHR41247:SF1">
    <property type="entry name" value="HTH-TYPE TRANSCRIPTIONAL REPRESSOR YCNK"/>
    <property type="match status" value="1"/>
</dbReference>
<dbReference type="KEGG" id="otr:OTERR_26370"/>